<dbReference type="InterPro" id="IPR010795">
    <property type="entry name" value="Prenylcys_lyase"/>
</dbReference>
<keyword evidence="3" id="KW-1185">Reference proteome</keyword>
<protein>
    <recommendedName>
        <fullName evidence="1">Prenylcysteine lyase domain-containing protein</fullName>
    </recommendedName>
</protein>
<evidence type="ECO:0000313" key="3">
    <source>
        <dbReference type="Proteomes" id="UP000281553"/>
    </source>
</evidence>
<dbReference type="AlphaFoldDB" id="A0A3P7PMH9"/>
<evidence type="ECO:0000313" key="2">
    <source>
        <dbReference type="EMBL" id="VDN44161.1"/>
    </source>
</evidence>
<evidence type="ECO:0000259" key="1">
    <source>
        <dbReference type="Pfam" id="PF07156"/>
    </source>
</evidence>
<dbReference type="OrthoDB" id="437369at2759"/>
<gene>
    <name evidence="2" type="ORF">DILT_LOCUS19277</name>
</gene>
<sequence length="46" mass="4939">MGKFILSPGLIYANALEQAACSMEMAVISARNAALIIHTETSDKKE</sequence>
<name>A0A3P7PMH9_DIBLA</name>
<dbReference type="Proteomes" id="UP000281553">
    <property type="component" value="Unassembled WGS sequence"/>
</dbReference>
<feature type="domain" description="Prenylcysteine lyase" evidence="1">
    <location>
        <begin position="3"/>
        <end position="44"/>
    </location>
</feature>
<proteinExistence type="predicted"/>
<reference evidence="2 3" key="1">
    <citation type="submission" date="2018-11" db="EMBL/GenBank/DDBJ databases">
        <authorList>
            <consortium name="Pathogen Informatics"/>
        </authorList>
    </citation>
    <scope>NUCLEOTIDE SEQUENCE [LARGE SCALE GENOMIC DNA]</scope>
</reference>
<accession>A0A3P7PMH9</accession>
<dbReference type="Pfam" id="PF07156">
    <property type="entry name" value="Prenylcys_lyase"/>
    <property type="match status" value="1"/>
</dbReference>
<dbReference type="GO" id="GO:0016670">
    <property type="term" value="F:oxidoreductase activity, acting on a sulfur group of donors, oxygen as acceptor"/>
    <property type="evidence" value="ECO:0007669"/>
    <property type="project" value="InterPro"/>
</dbReference>
<dbReference type="EMBL" id="UYRU01110415">
    <property type="protein sequence ID" value="VDN44161.1"/>
    <property type="molecule type" value="Genomic_DNA"/>
</dbReference>
<organism evidence="2 3">
    <name type="scientific">Dibothriocephalus latus</name>
    <name type="common">Fish tapeworm</name>
    <name type="synonym">Diphyllobothrium latum</name>
    <dbReference type="NCBI Taxonomy" id="60516"/>
    <lineage>
        <taxon>Eukaryota</taxon>
        <taxon>Metazoa</taxon>
        <taxon>Spiralia</taxon>
        <taxon>Lophotrochozoa</taxon>
        <taxon>Platyhelminthes</taxon>
        <taxon>Cestoda</taxon>
        <taxon>Eucestoda</taxon>
        <taxon>Diphyllobothriidea</taxon>
        <taxon>Diphyllobothriidae</taxon>
        <taxon>Dibothriocephalus</taxon>
    </lineage>
</organism>
<dbReference type="GO" id="GO:0030328">
    <property type="term" value="P:prenylcysteine catabolic process"/>
    <property type="evidence" value="ECO:0007669"/>
    <property type="project" value="InterPro"/>
</dbReference>